<dbReference type="SUPFAM" id="SSF54285">
    <property type="entry name" value="MoaD/ThiS"/>
    <property type="match status" value="1"/>
</dbReference>
<gene>
    <name evidence="1" type="ORF">ACFSBJ_14245</name>
</gene>
<organism evidence="1 2">
    <name type="scientific">Haloplanus ruber</name>
    <dbReference type="NCBI Taxonomy" id="869892"/>
    <lineage>
        <taxon>Archaea</taxon>
        <taxon>Methanobacteriati</taxon>
        <taxon>Methanobacteriota</taxon>
        <taxon>Stenosarchaea group</taxon>
        <taxon>Halobacteria</taxon>
        <taxon>Halobacteriales</taxon>
        <taxon>Haloferacaceae</taxon>
        <taxon>Haloplanus</taxon>
    </lineage>
</organism>
<dbReference type="InterPro" id="IPR016155">
    <property type="entry name" value="Mopterin_synth/thiamin_S_b"/>
</dbReference>
<name>A0ABD6D3Z1_9EURY</name>
<comment type="caution">
    <text evidence="1">The sequence shown here is derived from an EMBL/GenBank/DDBJ whole genome shotgun (WGS) entry which is preliminary data.</text>
</comment>
<dbReference type="Gene3D" id="3.10.20.30">
    <property type="match status" value="1"/>
</dbReference>
<proteinExistence type="predicted"/>
<keyword evidence="2" id="KW-1185">Reference proteome</keyword>
<reference evidence="1 2" key="1">
    <citation type="journal article" date="2019" name="Int. J. Syst. Evol. Microbiol.">
        <title>The Global Catalogue of Microorganisms (GCM) 10K type strain sequencing project: providing services to taxonomists for standard genome sequencing and annotation.</title>
        <authorList>
            <consortium name="The Broad Institute Genomics Platform"/>
            <consortium name="The Broad Institute Genome Sequencing Center for Infectious Disease"/>
            <person name="Wu L."/>
            <person name="Ma J."/>
        </authorList>
    </citation>
    <scope>NUCLEOTIDE SEQUENCE [LARGE SCALE GENOMIC DNA]</scope>
    <source>
        <strain evidence="1 2">CGMCC 1.10594</strain>
    </source>
</reference>
<dbReference type="RefSeq" id="WP_256405122.1">
    <property type="nucleotide sequence ID" value="NZ_CP187151.1"/>
</dbReference>
<sequence>MRVDVRCYGEVAAAVDEGDGPRTLETGATVDDLLGTLGATGSFSGGLVVLVNGEHADRDAALADGDTVALSQSPMRE</sequence>
<protein>
    <submittedName>
        <fullName evidence="1">MoaD/ThiS family protein</fullName>
    </submittedName>
</protein>
<evidence type="ECO:0000313" key="1">
    <source>
        <dbReference type="EMBL" id="MFD1634889.1"/>
    </source>
</evidence>
<dbReference type="EMBL" id="JBHUDL010000010">
    <property type="protein sequence ID" value="MFD1634889.1"/>
    <property type="molecule type" value="Genomic_DNA"/>
</dbReference>
<dbReference type="Pfam" id="PF02597">
    <property type="entry name" value="ThiS"/>
    <property type="match status" value="1"/>
</dbReference>
<evidence type="ECO:0000313" key="2">
    <source>
        <dbReference type="Proteomes" id="UP001597075"/>
    </source>
</evidence>
<dbReference type="InterPro" id="IPR003749">
    <property type="entry name" value="ThiS/MoaD-like"/>
</dbReference>
<dbReference type="AlphaFoldDB" id="A0ABD6D3Z1"/>
<accession>A0ABD6D3Z1</accession>
<dbReference type="Proteomes" id="UP001597075">
    <property type="component" value="Unassembled WGS sequence"/>
</dbReference>
<dbReference type="InterPro" id="IPR012675">
    <property type="entry name" value="Beta-grasp_dom_sf"/>
</dbReference>